<comment type="similarity">
    <text evidence="7 10">Belongs to the fluoride channel Fluc/FEX (TC 1.A.43) family.</text>
</comment>
<evidence type="ECO:0000313" key="11">
    <source>
        <dbReference type="EMBL" id="GAA2033338.1"/>
    </source>
</evidence>
<feature type="transmembrane region" description="Helical" evidence="10">
    <location>
        <begin position="75"/>
        <end position="95"/>
    </location>
</feature>
<comment type="subcellular location">
    <subcellularLocation>
        <location evidence="1">Cell membrane</location>
        <topology evidence="1">Multi-pass membrane protein</topology>
    </subcellularLocation>
</comment>
<feature type="transmembrane region" description="Helical" evidence="10">
    <location>
        <begin position="12"/>
        <end position="30"/>
    </location>
</feature>
<comment type="caution">
    <text evidence="11">The sequence shown here is derived from an EMBL/GenBank/DDBJ whole genome shotgun (WGS) entry which is preliminary data.</text>
</comment>
<evidence type="ECO:0000313" key="12">
    <source>
        <dbReference type="Proteomes" id="UP001501461"/>
    </source>
</evidence>
<dbReference type="Proteomes" id="UP001501461">
    <property type="component" value="Unassembled WGS sequence"/>
</dbReference>
<evidence type="ECO:0000256" key="7">
    <source>
        <dbReference type="ARBA" id="ARBA00035120"/>
    </source>
</evidence>
<feature type="transmembrane region" description="Helical" evidence="10">
    <location>
        <begin position="36"/>
        <end position="55"/>
    </location>
</feature>
<evidence type="ECO:0000256" key="3">
    <source>
        <dbReference type="ARBA" id="ARBA00022692"/>
    </source>
</evidence>
<proteinExistence type="inferred from homology"/>
<keyword evidence="6" id="KW-0813">Transport</keyword>
<keyword evidence="5 10" id="KW-0472">Membrane</keyword>
<dbReference type="InterPro" id="IPR003691">
    <property type="entry name" value="FluC"/>
</dbReference>
<gene>
    <name evidence="11" type="ORF">GCM10009720_12270</name>
</gene>
<evidence type="ECO:0000256" key="4">
    <source>
        <dbReference type="ARBA" id="ARBA00022989"/>
    </source>
</evidence>
<dbReference type="Pfam" id="PF02537">
    <property type="entry name" value="CRCB"/>
    <property type="match status" value="1"/>
</dbReference>
<comment type="catalytic activity">
    <reaction evidence="8">
        <text>fluoride(in) = fluoride(out)</text>
        <dbReference type="Rhea" id="RHEA:76159"/>
        <dbReference type="ChEBI" id="CHEBI:17051"/>
    </reaction>
    <physiologicalReaction direction="left-to-right" evidence="8">
        <dbReference type="Rhea" id="RHEA:76160"/>
    </physiologicalReaction>
</comment>
<accession>A0ABN2UBM9</accession>
<dbReference type="EMBL" id="BAAAMN010000018">
    <property type="protein sequence ID" value="GAA2033338.1"/>
    <property type="molecule type" value="Genomic_DNA"/>
</dbReference>
<protein>
    <recommendedName>
        <fullName evidence="10">Fluoride-specific ion channel</fullName>
    </recommendedName>
</protein>
<sequence length="97" mass="10053">MRRCDHTKRTLPVGTILINFSGSLLLGLVGNGLVPAQIATTIGGGLLGGNTTFSIASVETIRLAEQHRYGAPRSLAWELLAICTLAAGAGIWLGALP</sequence>
<organism evidence="11 12">
    <name type="scientific">Yaniella flava</name>
    <dbReference type="NCBI Taxonomy" id="287930"/>
    <lineage>
        <taxon>Bacteria</taxon>
        <taxon>Bacillati</taxon>
        <taxon>Actinomycetota</taxon>
        <taxon>Actinomycetes</taxon>
        <taxon>Micrococcales</taxon>
        <taxon>Micrococcaceae</taxon>
        <taxon>Yaniella</taxon>
    </lineage>
</organism>
<evidence type="ECO:0000256" key="8">
    <source>
        <dbReference type="ARBA" id="ARBA00035585"/>
    </source>
</evidence>
<keyword evidence="2 10" id="KW-1003">Cell membrane</keyword>
<keyword evidence="3 10" id="KW-0812">Transmembrane</keyword>
<evidence type="ECO:0000256" key="2">
    <source>
        <dbReference type="ARBA" id="ARBA00022475"/>
    </source>
</evidence>
<evidence type="ECO:0000256" key="1">
    <source>
        <dbReference type="ARBA" id="ARBA00004651"/>
    </source>
</evidence>
<keyword evidence="6" id="KW-0406">Ion transport</keyword>
<keyword evidence="4 10" id="KW-1133">Transmembrane helix</keyword>
<name>A0ABN2UBM9_9MICC</name>
<keyword evidence="12" id="KW-1185">Reference proteome</keyword>
<dbReference type="RefSeq" id="WP_343956738.1">
    <property type="nucleotide sequence ID" value="NZ_BAAAMN010000018.1"/>
</dbReference>
<comment type="function">
    <text evidence="9">Fluoride-specific ion channel. Important for reducing fluoride concentration in the cell, thus reducing its toxicity.</text>
</comment>
<reference evidence="11 12" key="1">
    <citation type="journal article" date="2019" name="Int. J. Syst. Evol. Microbiol.">
        <title>The Global Catalogue of Microorganisms (GCM) 10K type strain sequencing project: providing services to taxonomists for standard genome sequencing and annotation.</title>
        <authorList>
            <consortium name="The Broad Institute Genomics Platform"/>
            <consortium name="The Broad Institute Genome Sequencing Center for Infectious Disease"/>
            <person name="Wu L."/>
            <person name="Ma J."/>
        </authorList>
    </citation>
    <scope>NUCLEOTIDE SEQUENCE [LARGE SCALE GENOMIC DNA]</scope>
    <source>
        <strain evidence="11 12">JCM 13595</strain>
    </source>
</reference>
<keyword evidence="6" id="KW-0407">Ion channel</keyword>
<evidence type="ECO:0000256" key="5">
    <source>
        <dbReference type="ARBA" id="ARBA00023136"/>
    </source>
</evidence>
<evidence type="ECO:0000256" key="6">
    <source>
        <dbReference type="ARBA" id="ARBA00023303"/>
    </source>
</evidence>
<evidence type="ECO:0000256" key="9">
    <source>
        <dbReference type="ARBA" id="ARBA00049940"/>
    </source>
</evidence>
<evidence type="ECO:0000256" key="10">
    <source>
        <dbReference type="RuleBase" id="RU004340"/>
    </source>
</evidence>